<organism evidence="1 2">
    <name type="scientific">Trichonephila inaurata madagascariensis</name>
    <dbReference type="NCBI Taxonomy" id="2747483"/>
    <lineage>
        <taxon>Eukaryota</taxon>
        <taxon>Metazoa</taxon>
        <taxon>Ecdysozoa</taxon>
        <taxon>Arthropoda</taxon>
        <taxon>Chelicerata</taxon>
        <taxon>Arachnida</taxon>
        <taxon>Araneae</taxon>
        <taxon>Araneomorphae</taxon>
        <taxon>Entelegynae</taxon>
        <taxon>Araneoidea</taxon>
        <taxon>Nephilidae</taxon>
        <taxon>Trichonephila</taxon>
        <taxon>Trichonephila inaurata</taxon>
    </lineage>
</organism>
<name>A0A8X6YNJ7_9ARAC</name>
<reference evidence="1" key="1">
    <citation type="submission" date="2020-08" db="EMBL/GenBank/DDBJ databases">
        <title>Multicomponent nature underlies the extraordinary mechanical properties of spider dragline silk.</title>
        <authorList>
            <person name="Kono N."/>
            <person name="Nakamura H."/>
            <person name="Mori M."/>
            <person name="Yoshida Y."/>
            <person name="Ohtoshi R."/>
            <person name="Malay A.D."/>
            <person name="Moran D.A.P."/>
            <person name="Tomita M."/>
            <person name="Numata K."/>
            <person name="Arakawa K."/>
        </authorList>
    </citation>
    <scope>NUCLEOTIDE SEQUENCE</scope>
</reference>
<gene>
    <name evidence="1" type="ORF">TNIN_421181</name>
</gene>
<dbReference type="AlphaFoldDB" id="A0A8X6YNJ7"/>
<evidence type="ECO:0000313" key="1">
    <source>
        <dbReference type="EMBL" id="GFY76285.1"/>
    </source>
</evidence>
<sequence>MTISNGSPTFEIGLNVSQPTGDELEQLLTLKKTKIANIELDIVLLDDEPIFHKSRHLPFVERDAQVGERVKNGIIEPCSG</sequence>
<proteinExistence type="predicted"/>
<keyword evidence="2" id="KW-1185">Reference proteome</keyword>
<evidence type="ECO:0000313" key="2">
    <source>
        <dbReference type="Proteomes" id="UP000886998"/>
    </source>
</evidence>
<protein>
    <submittedName>
        <fullName evidence="1">Uncharacterized protein K02A2.6-like</fullName>
    </submittedName>
</protein>
<dbReference type="EMBL" id="BMAV01021828">
    <property type="protein sequence ID" value="GFY76285.1"/>
    <property type="molecule type" value="Genomic_DNA"/>
</dbReference>
<accession>A0A8X6YNJ7</accession>
<comment type="caution">
    <text evidence="1">The sequence shown here is derived from an EMBL/GenBank/DDBJ whole genome shotgun (WGS) entry which is preliminary data.</text>
</comment>
<dbReference type="Proteomes" id="UP000886998">
    <property type="component" value="Unassembled WGS sequence"/>
</dbReference>